<dbReference type="OrthoDB" id="3759589at2"/>
<feature type="transmembrane region" description="Helical" evidence="3">
    <location>
        <begin position="48"/>
        <end position="68"/>
    </location>
</feature>
<evidence type="ECO:0000313" key="6">
    <source>
        <dbReference type="Proteomes" id="UP000198923"/>
    </source>
</evidence>
<dbReference type="NCBIfam" id="TIGR00350">
    <property type="entry name" value="lytR_cpsA_psr"/>
    <property type="match status" value="1"/>
</dbReference>
<evidence type="ECO:0000313" key="5">
    <source>
        <dbReference type="EMBL" id="SDG27732.1"/>
    </source>
</evidence>
<proteinExistence type="inferred from homology"/>
<gene>
    <name evidence="5" type="ORF">SAMN05421505_1039</name>
</gene>
<dbReference type="PANTHER" id="PTHR33392">
    <property type="entry name" value="POLYISOPRENYL-TEICHOIC ACID--PEPTIDOGLYCAN TEICHOIC ACID TRANSFERASE TAGU"/>
    <property type="match status" value="1"/>
</dbReference>
<dbReference type="InterPro" id="IPR004474">
    <property type="entry name" value="LytR_CpsA_psr"/>
</dbReference>
<evidence type="ECO:0000259" key="4">
    <source>
        <dbReference type="Pfam" id="PF03816"/>
    </source>
</evidence>
<sequence>MDDLTMLRDLGRDLEHEPPAGLVRQRARLLDAAGGGTSRRPTWFARLWAWPVAAVIGAAAITAAAMLVPTLLVKGSSQVAAPLGDRPARVTGTLNVLLVGTDSEVGTPRFRTGQARAETIMLVHLPADRGEVTVVNLPRDSMVATPKCASNGGRPLDKINAIYAEGGMTCLRQTVETLTRVRLDHALAVDFSGFKAIVDALDGVRITVPSAIDDAQAKLRLPAGTHMLDGEQALGYARVRYTVGDGSDVSRIKRQQVLVKALVARAKEKLTDPAAFFEFAGKVRKAVTADTEFDAETQADLFSGLAKADVTAVTVPWEPYPGDRTALAWRQPDADRLFARLNGKSTPTVTPPGGDGRAKTASPPPPSPHQAGRQVHPTPTPTVTPPGGDGREKAVKP</sequence>
<dbReference type="InterPro" id="IPR050922">
    <property type="entry name" value="LytR/CpsA/Psr_CW_biosynth"/>
</dbReference>
<dbReference type="PANTHER" id="PTHR33392:SF6">
    <property type="entry name" value="POLYISOPRENYL-TEICHOIC ACID--PEPTIDOGLYCAN TEICHOIC ACID TRANSFERASE TAGU"/>
    <property type="match status" value="1"/>
</dbReference>
<keyword evidence="3" id="KW-0472">Membrane</keyword>
<name>A0A1G7SXZ0_9ACTN</name>
<accession>A0A1G7SXZ0</accession>
<dbReference type="Gene3D" id="3.40.630.190">
    <property type="entry name" value="LCP protein"/>
    <property type="match status" value="1"/>
</dbReference>
<keyword evidence="6" id="KW-1185">Reference proteome</keyword>
<evidence type="ECO:0000256" key="3">
    <source>
        <dbReference type="SAM" id="Phobius"/>
    </source>
</evidence>
<protein>
    <submittedName>
        <fullName evidence="5">Cell envelope-related function transcriptional attenuator common domain-containing protein</fullName>
    </submittedName>
</protein>
<organism evidence="5 6">
    <name type="scientific">Sinosporangium album</name>
    <dbReference type="NCBI Taxonomy" id="504805"/>
    <lineage>
        <taxon>Bacteria</taxon>
        <taxon>Bacillati</taxon>
        <taxon>Actinomycetota</taxon>
        <taxon>Actinomycetes</taxon>
        <taxon>Streptosporangiales</taxon>
        <taxon>Streptosporangiaceae</taxon>
        <taxon>Sinosporangium</taxon>
    </lineage>
</organism>
<feature type="domain" description="Cell envelope-related transcriptional attenuator" evidence="4">
    <location>
        <begin position="116"/>
        <end position="267"/>
    </location>
</feature>
<dbReference type="Proteomes" id="UP000198923">
    <property type="component" value="Unassembled WGS sequence"/>
</dbReference>
<dbReference type="EMBL" id="FNCN01000003">
    <property type="protein sequence ID" value="SDG27732.1"/>
    <property type="molecule type" value="Genomic_DNA"/>
</dbReference>
<dbReference type="STRING" id="504805.SAMN05421505_1039"/>
<evidence type="ECO:0000256" key="2">
    <source>
        <dbReference type="SAM" id="MobiDB-lite"/>
    </source>
</evidence>
<dbReference type="AlphaFoldDB" id="A0A1G7SXZ0"/>
<dbReference type="Pfam" id="PF03816">
    <property type="entry name" value="LytR_cpsA_psr"/>
    <property type="match status" value="1"/>
</dbReference>
<evidence type="ECO:0000256" key="1">
    <source>
        <dbReference type="ARBA" id="ARBA00006068"/>
    </source>
</evidence>
<comment type="similarity">
    <text evidence="1">Belongs to the LytR/CpsA/Psr (LCP) family.</text>
</comment>
<keyword evidence="3" id="KW-1133">Transmembrane helix</keyword>
<reference evidence="5 6" key="1">
    <citation type="submission" date="2016-10" db="EMBL/GenBank/DDBJ databases">
        <authorList>
            <person name="de Groot N.N."/>
        </authorList>
    </citation>
    <scope>NUCLEOTIDE SEQUENCE [LARGE SCALE GENOMIC DNA]</scope>
    <source>
        <strain evidence="5 6">CPCC 201354</strain>
    </source>
</reference>
<feature type="region of interest" description="Disordered" evidence="2">
    <location>
        <begin position="340"/>
        <end position="397"/>
    </location>
</feature>
<dbReference type="RefSeq" id="WP_093168210.1">
    <property type="nucleotide sequence ID" value="NZ_FNCN01000003.1"/>
</dbReference>
<keyword evidence="3" id="KW-0812">Transmembrane</keyword>